<evidence type="ECO:0000256" key="6">
    <source>
        <dbReference type="PROSITE-ProRule" id="PRU00042"/>
    </source>
</evidence>
<feature type="region of interest" description="Disordered" evidence="7">
    <location>
        <begin position="99"/>
        <end position="177"/>
    </location>
</feature>
<organism evidence="10 11">
    <name type="scientific">Zasmidium cellare</name>
    <name type="common">Wine cellar mold</name>
    <name type="synonym">Racodium cellare</name>
    <dbReference type="NCBI Taxonomy" id="395010"/>
    <lineage>
        <taxon>Eukaryota</taxon>
        <taxon>Fungi</taxon>
        <taxon>Dikarya</taxon>
        <taxon>Ascomycota</taxon>
        <taxon>Pezizomycotina</taxon>
        <taxon>Dothideomycetes</taxon>
        <taxon>Dothideomycetidae</taxon>
        <taxon>Mycosphaerellales</taxon>
        <taxon>Mycosphaerellaceae</taxon>
        <taxon>Zasmidium</taxon>
    </lineage>
</organism>
<dbReference type="Gene3D" id="4.10.240.10">
    <property type="entry name" value="Zn(2)-C6 fungal-type DNA-binding domain"/>
    <property type="match status" value="1"/>
</dbReference>
<evidence type="ECO:0000256" key="5">
    <source>
        <dbReference type="ARBA" id="ARBA00023242"/>
    </source>
</evidence>
<feature type="region of interest" description="Disordered" evidence="7">
    <location>
        <begin position="190"/>
        <end position="238"/>
    </location>
</feature>
<dbReference type="PROSITE" id="PS00028">
    <property type="entry name" value="ZINC_FINGER_C2H2_1"/>
    <property type="match status" value="2"/>
</dbReference>
<keyword evidence="1" id="KW-0479">Metal-binding</keyword>
<dbReference type="EMBL" id="JAXOVC010000003">
    <property type="protein sequence ID" value="KAK4504551.1"/>
    <property type="molecule type" value="Genomic_DNA"/>
</dbReference>
<dbReference type="PROSITE" id="PS50157">
    <property type="entry name" value="ZINC_FINGER_C2H2_2"/>
    <property type="match status" value="2"/>
</dbReference>
<sequence>MFKCGECDKVYKTRTSLTRHAHNHGSSPAQHACDTCGVVFARRDILNRHVSNGHCSASAAGRHRTHTACEPCRAARIKCDGRLPCRSCAGTHKDCKYPTKTGRISHATRPSRTSPLGSGEDGDGSSSSDPPMSGDALTPTSQTRHDSARSDGSASTYRDDIKPEMHQSPGGDVPNVSWPWLHEKDYMIDGRKSATGNPESRQPSRAVSTVSGAPANGVNGSPAGQLTSTPELNGSDTFTPLSNVVENLAAYATRTAFLPDDHITRRQHWESVSLQLSEFWGYESVFNPRRAMYELVQIYLDKFNILWPLLNHEQLNPDTHHPILFLVVTSIGAMFGHPTQREYGSLMHQRLRRLLCASLYDLEGPGDGMVWLAQARLLTQIASLYFGQHQSFSYAQHLSAITIAQLRRMDFFREPIPDKLIRTSGLTPEEELARFHDFECRRRIAFGILRVDVYTSVLLNTRPLLTSEEIKLSFIRPDSLWLNTANLTPEQQLAAYRMEDSRCLQMPFSDLVRIFFERNEPNPYLGPVGHELVLFGLQESVWRFSQDPELFPRLTGRCLADTDITYTSRILANSDSTNGHVIPGSPGFWQRRMDDLHGDRLRLVRALDTWSSAVDLAITRGAYSLHRDTLMSSMLLYRLSKLRLCAPLEELHHISYRSAHPKTVDLHVHRKIEAWLESKFAVEAAHLAWDVKILIETNLQRPPEDRARFNYLSFCSLHHAAVVLWTVIAIHHNDPMVSTFDIPNHAIDMFLRDCKSIFSRLSPMGGNSFEAAAERLQRYRFPRLDSSLK</sequence>
<dbReference type="PANTHER" id="PTHR47660:SF7">
    <property type="entry name" value="TRANSCRIPTION FACTOR WITH C2H2 AND ZN(2)-CYS(6) DNA BINDING DOMAIN (EUROFUNG)"/>
    <property type="match status" value="1"/>
</dbReference>
<dbReference type="PROSITE" id="PS50048">
    <property type="entry name" value="ZN2_CY6_FUNGAL_2"/>
    <property type="match status" value="1"/>
</dbReference>
<dbReference type="Pfam" id="PF00172">
    <property type="entry name" value="Zn_clus"/>
    <property type="match status" value="1"/>
</dbReference>
<comment type="caution">
    <text evidence="10">The sequence shown here is derived from an EMBL/GenBank/DDBJ whole genome shotgun (WGS) entry which is preliminary data.</text>
</comment>
<feature type="domain" description="Zn(2)-C6 fungal-type" evidence="8">
    <location>
        <begin position="68"/>
        <end position="97"/>
    </location>
</feature>
<evidence type="ECO:0000256" key="1">
    <source>
        <dbReference type="ARBA" id="ARBA00022723"/>
    </source>
</evidence>
<keyword evidence="3" id="KW-0805">Transcription regulation</keyword>
<keyword evidence="11" id="KW-1185">Reference proteome</keyword>
<keyword evidence="4" id="KW-0804">Transcription</keyword>
<evidence type="ECO:0000259" key="9">
    <source>
        <dbReference type="PROSITE" id="PS50157"/>
    </source>
</evidence>
<keyword evidence="5" id="KW-0539">Nucleus</keyword>
<gene>
    <name evidence="10" type="ORF">PRZ48_005467</name>
</gene>
<feature type="compositionally biased region" description="Polar residues" evidence="7">
    <location>
        <begin position="218"/>
        <end position="238"/>
    </location>
</feature>
<accession>A0ABR0ETM8</accession>
<reference evidence="10 11" key="1">
    <citation type="journal article" date="2023" name="G3 (Bethesda)">
        <title>A chromosome-level genome assembly of Zasmidium syzygii isolated from banana leaves.</title>
        <authorList>
            <person name="van Westerhoven A.C."/>
            <person name="Mehrabi R."/>
            <person name="Talebi R."/>
            <person name="Steentjes M.B.F."/>
            <person name="Corcolon B."/>
            <person name="Chong P.A."/>
            <person name="Kema G.H.J."/>
            <person name="Seidl M.F."/>
        </authorList>
    </citation>
    <scope>NUCLEOTIDE SEQUENCE [LARGE SCALE GENOMIC DNA]</scope>
    <source>
        <strain evidence="10 11">P124</strain>
    </source>
</reference>
<dbReference type="SUPFAM" id="SSF57667">
    <property type="entry name" value="beta-beta-alpha zinc fingers"/>
    <property type="match status" value="1"/>
</dbReference>
<dbReference type="CDD" id="cd00067">
    <property type="entry name" value="GAL4"/>
    <property type="match status" value="1"/>
</dbReference>
<dbReference type="PROSITE" id="PS00463">
    <property type="entry name" value="ZN2_CY6_FUNGAL_1"/>
    <property type="match status" value="1"/>
</dbReference>
<dbReference type="InterPro" id="IPR036864">
    <property type="entry name" value="Zn2-C6_fun-type_DNA-bd_sf"/>
</dbReference>
<evidence type="ECO:0000256" key="2">
    <source>
        <dbReference type="ARBA" id="ARBA00022833"/>
    </source>
</evidence>
<evidence type="ECO:0000313" key="10">
    <source>
        <dbReference type="EMBL" id="KAK4504551.1"/>
    </source>
</evidence>
<evidence type="ECO:0000313" key="11">
    <source>
        <dbReference type="Proteomes" id="UP001305779"/>
    </source>
</evidence>
<dbReference type="SMART" id="SM00066">
    <property type="entry name" value="GAL4"/>
    <property type="match status" value="1"/>
</dbReference>
<dbReference type="InterPro" id="IPR007219">
    <property type="entry name" value="XnlR_reg_dom"/>
</dbReference>
<dbReference type="Proteomes" id="UP001305779">
    <property type="component" value="Unassembled WGS sequence"/>
</dbReference>
<evidence type="ECO:0000256" key="4">
    <source>
        <dbReference type="ARBA" id="ARBA00023163"/>
    </source>
</evidence>
<feature type="compositionally biased region" description="Polar residues" evidence="7">
    <location>
        <begin position="194"/>
        <end position="211"/>
    </location>
</feature>
<dbReference type="SUPFAM" id="SSF57701">
    <property type="entry name" value="Zn2/Cys6 DNA-binding domain"/>
    <property type="match status" value="1"/>
</dbReference>
<dbReference type="CDD" id="cd12148">
    <property type="entry name" value="fungal_TF_MHR"/>
    <property type="match status" value="1"/>
</dbReference>
<feature type="domain" description="C2H2-type" evidence="9">
    <location>
        <begin position="31"/>
        <end position="59"/>
    </location>
</feature>
<dbReference type="SMART" id="SM00355">
    <property type="entry name" value="ZnF_C2H2"/>
    <property type="match status" value="2"/>
</dbReference>
<dbReference type="Pfam" id="PF00096">
    <property type="entry name" value="zf-C2H2"/>
    <property type="match status" value="1"/>
</dbReference>
<dbReference type="InterPro" id="IPR013087">
    <property type="entry name" value="Znf_C2H2_type"/>
</dbReference>
<keyword evidence="6" id="KW-0863">Zinc-finger</keyword>
<feature type="domain" description="C2H2-type" evidence="9">
    <location>
        <begin position="2"/>
        <end position="29"/>
    </location>
</feature>
<evidence type="ECO:0000259" key="8">
    <source>
        <dbReference type="PROSITE" id="PS50048"/>
    </source>
</evidence>
<protein>
    <submittedName>
        <fullName evidence="10">Uncharacterized protein</fullName>
    </submittedName>
</protein>
<evidence type="ECO:0000256" key="7">
    <source>
        <dbReference type="SAM" id="MobiDB-lite"/>
    </source>
</evidence>
<dbReference type="Pfam" id="PF04082">
    <property type="entry name" value="Fungal_trans"/>
    <property type="match status" value="1"/>
</dbReference>
<proteinExistence type="predicted"/>
<dbReference type="InterPro" id="IPR001138">
    <property type="entry name" value="Zn2Cys6_DnaBD"/>
</dbReference>
<dbReference type="InterPro" id="IPR036236">
    <property type="entry name" value="Znf_C2H2_sf"/>
</dbReference>
<evidence type="ECO:0000256" key="3">
    <source>
        <dbReference type="ARBA" id="ARBA00023015"/>
    </source>
</evidence>
<feature type="compositionally biased region" description="Low complexity" evidence="7">
    <location>
        <begin position="114"/>
        <end position="135"/>
    </location>
</feature>
<dbReference type="Gene3D" id="3.30.160.60">
    <property type="entry name" value="Classic Zinc Finger"/>
    <property type="match status" value="1"/>
</dbReference>
<keyword evidence="2" id="KW-0862">Zinc</keyword>
<dbReference type="PANTHER" id="PTHR47660">
    <property type="entry name" value="TRANSCRIPTION FACTOR WITH C2H2 AND ZN(2)-CYS(6) DNA BINDING DOMAIN (EUROFUNG)-RELATED-RELATED"/>
    <property type="match status" value="1"/>
</dbReference>
<name>A0ABR0ETM8_ZASCE</name>